<dbReference type="InterPro" id="IPR043426">
    <property type="entry name" value="MltB-like"/>
</dbReference>
<name>A0A1N7GWP2_9NOCA</name>
<dbReference type="PANTHER" id="PTHR30163">
    <property type="entry name" value="MEMBRANE-BOUND LYTIC MUREIN TRANSGLYCOSYLASE B"/>
    <property type="match status" value="1"/>
</dbReference>
<gene>
    <name evidence="4" type="ORF">SAMN05445060_3185</name>
</gene>
<dbReference type="EMBL" id="FTNT01000010">
    <property type="protein sequence ID" value="SIS16989.1"/>
    <property type="molecule type" value="Genomic_DNA"/>
</dbReference>
<dbReference type="OrthoDB" id="9796191at2"/>
<reference evidence="4 5" key="1">
    <citation type="submission" date="2017-01" db="EMBL/GenBank/DDBJ databases">
        <authorList>
            <person name="Mah S.A."/>
            <person name="Swanson W.J."/>
            <person name="Moy G.W."/>
            <person name="Vacquier V.D."/>
        </authorList>
    </citation>
    <scope>NUCLEOTIDE SEQUENCE [LARGE SCALE GENOMIC DNA]</scope>
    <source>
        <strain evidence="4 5">CPCC 203464</strain>
    </source>
</reference>
<dbReference type="GO" id="GO:0008933">
    <property type="term" value="F:peptidoglycan lytic transglycosylase activity"/>
    <property type="evidence" value="ECO:0007669"/>
    <property type="project" value="TreeGrafter"/>
</dbReference>
<feature type="compositionally biased region" description="Low complexity" evidence="1">
    <location>
        <begin position="54"/>
        <end position="82"/>
    </location>
</feature>
<feature type="compositionally biased region" description="Polar residues" evidence="1">
    <location>
        <begin position="44"/>
        <end position="53"/>
    </location>
</feature>
<dbReference type="CDD" id="cd13399">
    <property type="entry name" value="Slt35-like"/>
    <property type="match status" value="1"/>
</dbReference>
<dbReference type="PANTHER" id="PTHR30163:SF8">
    <property type="entry name" value="LYTIC MUREIN TRANSGLYCOSYLASE"/>
    <property type="match status" value="1"/>
</dbReference>
<sequence>MGRHSTPRRSRKPLLATALVPVGLAAAAATAAAAQQHDPGVSRAAQSPTSQLHAATHPASASSVSTVTPSPVVRPAVTPPSVIRTPVSPAKPTPAPLPASVTTGSVPDSSYQAYRKASETLAREQPGCGIGWTLIAGIGKVESHHAENGDVDAAGTLRTPIYGPTLDGTLAGNQVVADTDGGQLDGDAVHDRAVGPMQFLPSTWEKYAEDGNGDGKTDPQNIYDAALTTGRYLCDGHLNLRDATQQVTAVLRYNNSMQYVDDVLGFSRRY</sequence>
<dbReference type="InterPro" id="IPR023346">
    <property type="entry name" value="Lysozyme-like_dom_sf"/>
</dbReference>
<keyword evidence="5" id="KW-1185">Reference proteome</keyword>
<keyword evidence="2" id="KW-0732">Signal</keyword>
<dbReference type="Proteomes" id="UP000186218">
    <property type="component" value="Unassembled WGS sequence"/>
</dbReference>
<organism evidence="4 5">
    <name type="scientific">Williamsia sterculiae</name>
    <dbReference type="NCBI Taxonomy" id="1344003"/>
    <lineage>
        <taxon>Bacteria</taxon>
        <taxon>Bacillati</taxon>
        <taxon>Actinomycetota</taxon>
        <taxon>Actinomycetes</taxon>
        <taxon>Mycobacteriales</taxon>
        <taxon>Nocardiaceae</taxon>
        <taxon>Williamsia</taxon>
    </lineage>
</organism>
<dbReference type="AlphaFoldDB" id="A0A1N7GWP2"/>
<dbReference type="SUPFAM" id="SSF53955">
    <property type="entry name" value="Lysozyme-like"/>
    <property type="match status" value="1"/>
</dbReference>
<feature type="signal peptide" evidence="2">
    <location>
        <begin position="1"/>
        <end position="33"/>
    </location>
</feature>
<dbReference type="RefSeq" id="WP_076481391.1">
    <property type="nucleotide sequence ID" value="NZ_FTNT01000010.1"/>
</dbReference>
<evidence type="ECO:0000259" key="3">
    <source>
        <dbReference type="Pfam" id="PF13406"/>
    </source>
</evidence>
<accession>A0A1N7GWP2</accession>
<evidence type="ECO:0000256" key="1">
    <source>
        <dbReference type="SAM" id="MobiDB-lite"/>
    </source>
</evidence>
<evidence type="ECO:0000313" key="5">
    <source>
        <dbReference type="Proteomes" id="UP000186218"/>
    </source>
</evidence>
<dbReference type="Pfam" id="PF13406">
    <property type="entry name" value="SLT_2"/>
    <property type="match status" value="1"/>
</dbReference>
<proteinExistence type="predicted"/>
<dbReference type="STRING" id="1344003.SAMN05445060_3185"/>
<dbReference type="InterPro" id="IPR031304">
    <property type="entry name" value="SLT_2"/>
</dbReference>
<feature type="region of interest" description="Disordered" evidence="1">
    <location>
        <begin position="35"/>
        <end position="108"/>
    </location>
</feature>
<protein>
    <submittedName>
        <fullName evidence="4">Membrane-bound lytic murein transglycosylase B</fullName>
    </submittedName>
</protein>
<feature type="domain" description="Transglycosylase SLT" evidence="3">
    <location>
        <begin position="193"/>
        <end position="233"/>
    </location>
</feature>
<feature type="chain" id="PRO_5012387939" evidence="2">
    <location>
        <begin position="34"/>
        <end position="270"/>
    </location>
</feature>
<dbReference type="GO" id="GO:0009253">
    <property type="term" value="P:peptidoglycan catabolic process"/>
    <property type="evidence" value="ECO:0007669"/>
    <property type="project" value="TreeGrafter"/>
</dbReference>
<evidence type="ECO:0000313" key="4">
    <source>
        <dbReference type="EMBL" id="SIS16989.1"/>
    </source>
</evidence>
<dbReference type="Gene3D" id="1.10.530.10">
    <property type="match status" value="1"/>
</dbReference>
<evidence type="ECO:0000256" key="2">
    <source>
        <dbReference type="SAM" id="SignalP"/>
    </source>
</evidence>